<keyword evidence="2" id="KW-1185">Reference proteome</keyword>
<evidence type="ECO:0000313" key="1">
    <source>
        <dbReference type="EMBL" id="QBQ72943.1"/>
    </source>
</evidence>
<sequence length="249" mass="26022">MGDVSATDAPYRQLDVLGDNLEYWNIFEGVNGNLSRNLVRGKASPVVVGTPVWDAVTQAMQFNNQRDFLQLGMEHTQNMSVYAIAIPTDVDSMVVSNYGGQRKDGLGTTTGFSLMHSRSATGGSLIVTQNTNGGSDAGAGTLLQANFNKVSAKPNAVMGRFSGPGIGLNGMSVYNMTNGANTGFAYGAGQGPIIGAPPRLGSGYGLTAGLVSKVLMCVVWSRVLGLTELANIHSYFKAEYAAKGIDIGG</sequence>
<dbReference type="EMBL" id="MK608336">
    <property type="protein sequence ID" value="QBQ72943.1"/>
    <property type="molecule type" value="Genomic_DNA"/>
</dbReference>
<proteinExistence type="predicted"/>
<dbReference type="Proteomes" id="UP000308339">
    <property type="component" value="Segment"/>
</dbReference>
<reference evidence="1 2" key="1">
    <citation type="journal article" date="2019" name="Microbiol. Resour. Announc.">
        <title>Complete Genome Sequence of Serratia marcescens Siphophage Serbin.</title>
        <authorList>
            <person name="Williams E.A."/>
            <person name="Hopson H."/>
            <person name="Rodriguez A."/>
            <person name="Kongari R."/>
            <person name="Bonasera R."/>
            <person name="Hernandez-Morales A.C."/>
            <person name="Liu M."/>
        </authorList>
    </citation>
    <scope>NUCLEOTIDE SEQUENCE [LARGE SCALE GENOMIC DNA]</scope>
</reference>
<name>A0A482MIU3_9CAUD</name>
<accession>A0A482MIU3</accession>
<evidence type="ECO:0000313" key="2">
    <source>
        <dbReference type="Proteomes" id="UP000308339"/>
    </source>
</evidence>
<gene>
    <name evidence="1" type="ORF">CPT_Serbin_027</name>
</gene>
<protein>
    <submittedName>
        <fullName evidence="1">Uncharacterized protein</fullName>
    </submittedName>
</protein>
<organism evidence="1 2">
    <name type="scientific">Serratia phage Serbin</name>
    <dbReference type="NCBI Taxonomy" id="2562181"/>
    <lineage>
        <taxon>Viruses</taxon>
        <taxon>Duplodnaviria</taxon>
        <taxon>Heunggongvirae</taxon>
        <taxon>Uroviricota</taxon>
        <taxon>Caudoviricetes</taxon>
        <taxon>Serbinvirus</taxon>
        <taxon>Serbinvirus serbin</taxon>
    </lineage>
</organism>